<accession>A0ABS4PA75</accession>
<sequence length="177" mass="19548">MAIPSISGCGFPPPVSQQQDYSNACVTELNANHKPSEAESMQGKTLINNLCKPGGEDHTHAIQQLKDMKIALCALREQTFEVVNPSTRDVYGKLKEGCNGNDRDQYIRALCLFNDIKKGVETELKQKGITINAVSDELNPHHCGALWGDILELNYLEQGLDIRIPNLTYNHGIDEVG</sequence>
<comment type="caution">
    <text evidence="1">The sequence shown here is derived from an EMBL/GenBank/DDBJ whole genome shotgun (WGS) entry which is preliminary data.</text>
</comment>
<dbReference type="InterPro" id="IPR038334">
    <property type="entry name" value="NleF_sf"/>
</dbReference>
<protein>
    <submittedName>
        <fullName evidence="1">Uncharacterized protein</fullName>
    </submittedName>
</protein>
<organism evidence="1 2">
    <name type="scientific">Winslowiella toletana</name>
    <dbReference type="NCBI Taxonomy" id="92490"/>
    <lineage>
        <taxon>Bacteria</taxon>
        <taxon>Pseudomonadati</taxon>
        <taxon>Pseudomonadota</taxon>
        <taxon>Gammaproteobacteria</taxon>
        <taxon>Enterobacterales</taxon>
        <taxon>Erwiniaceae</taxon>
        <taxon>Winslowiella</taxon>
    </lineage>
</organism>
<name>A0ABS4PA75_9GAMM</name>
<gene>
    <name evidence="1" type="ORF">J2125_002726</name>
</gene>
<proteinExistence type="predicted"/>
<dbReference type="Gene3D" id="1.20.1260.90">
    <property type="match status" value="1"/>
</dbReference>
<dbReference type="EMBL" id="JAGGMQ010000001">
    <property type="protein sequence ID" value="MBP2169534.1"/>
    <property type="molecule type" value="Genomic_DNA"/>
</dbReference>
<keyword evidence="2" id="KW-1185">Reference proteome</keyword>
<evidence type="ECO:0000313" key="1">
    <source>
        <dbReference type="EMBL" id="MBP2169534.1"/>
    </source>
</evidence>
<dbReference type="Proteomes" id="UP001195624">
    <property type="component" value="Unassembled WGS sequence"/>
</dbReference>
<dbReference type="RefSeq" id="WP_083865634.1">
    <property type="nucleotide sequence ID" value="NZ_JAGGMQ010000001.1"/>
</dbReference>
<dbReference type="InterPro" id="IPR031829">
    <property type="entry name" value="NleF"/>
</dbReference>
<evidence type="ECO:0000313" key="2">
    <source>
        <dbReference type="Proteomes" id="UP001195624"/>
    </source>
</evidence>
<reference evidence="2" key="1">
    <citation type="submission" date="2023-07" db="EMBL/GenBank/DDBJ databases">
        <title>Genome mining of underrepresented organisms for secondary metabolites.</title>
        <authorList>
            <person name="D'Agostino P.M."/>
        </authorList>
    </citation>
    <scope>NUCLEOTIDE SEQUENCE [LARGE SCALE GENOMIC DNA]</scope>
    <source>
        <strain evidence="2">WS4403</strain>
    </source>
</reference>
<dbReference type="Pfam" id="PF16809">
    <property type="entry name" value="NleF_casp_inhib"/>
    <property type="match status" value="1"/>
</dbReference>